<sequence>MKTSWGGTQTPRYGQVLLVEGFRTVFAPPARLPLSGRVVGRQWTLADPCESSMRLPSGPSHVQPVMRRLSAPRAIHRWVDDISSTSAHREIVFM</sequence>
<name>A0A0C3P3Q3_PISTI</name>
<proteinExistence type="predicted"/>
<reference evidence="2" key="2">
    <citation type="submission" date="2015-01" db="EMBL/GenBank/DDBJ databases">
        <title>Evolutionary Origins and Diversification of the Mycorrhizal Mutualists.</title>
        <authorList>
            <consortium name="DOE Joint Genome Institute"/>
            <consortium name="Mycorrhizal Genomics Consortium"/>
            <person name="Kohler A."/>
            <person name="Kuo A."/>
            <person name="Nagy L.G."/>
            <person name="Floudas D."/>
            <person name="Copeland A."/>
            <person name="Barry K.W."/>
            <person name="Cichocki N."/>
            <person name="Veneault-Fourrey C."/>
            <person name="LaButti K."/>
            <person name="Lindquist E.A."/>
            <person name="Lipzen A."/>
            <person name="Lundell T."/>
            <person name="Morin E."/>
            <person name="Murat C."/>
            <person name="Riley R."/>
            <person name="Ohm R."/>
            <person name="Sun H."/>
            <person name="Tunlid A."/>
            <person name="Henrissat B."/>
            <person name="Grigoriev I.V."/>
            <person name="Hibbett D.S."/>
            <person name="Martin F."/>
        </authorList>
    </citation>
    <scope>NUCLEOTIDE SEQUENCE [LARGE SCALE GENOMIC DNA]</scope>
    <source>
        <strain evidence="2">Marx 270</strain>
    </source>
</reference>
<dbReference type="InParanoid" id="A0A0C3P3Q3"/>
<dbReference type="HOGENOM" id="CLU_2387076_0_0_1"/>
<gene>
    <name evidence="1" type="ORF">M404DRAFT_716576</name>
</gene>
<dbReference type="AlphaFoldDB" id="A0A0C3P3Q3"/>
<keyword evidence="2" id="KW-1185">Reference proteome</keyword>
<reference evidence="1 2" key="1">
    <citation type="submission" date="2014-04" db="EMBL/GenBank/DDBJ databases">
        <authorList>
            <consortium name="DOE Joint Genome Institute"/>
            <person name="Kuo A."/>
            <person name="Kohler A."/>
            <person name="Costa M.D."/>
            <person name="Nagy L.G."/>
            <person name="Floudas D."/>
            <person name="Copeland A."/>
            <person name="Barry K.W."/>
            <person name="Cichocki N."/>
            <person name="Veneault-Fourrey C."/>
            <person name="LaButti K."/>
            <person name="Lindquist E.A."/>
            <person name="Lipzen A."/>
            <person name="Lundell T."/>
            <person name="Morin E."/>
            <person name="Murat C."/>
            <person name="Sun H."/>
            <person name="Tunlid A."/>
            <person name="Henrissat B."/>
            <person name="Grigoriev I.V."/>
            <person name="Hibbett D.S."/>
            <person name="Martin F."/>
            <person name="Nordberg H.P."/>
            <person name="Cantor M.N."/>
            <person name="Hua S.X."/>
        </authorList>
    </citation>
    <scope>NUCLEOTIDE SEQUENCE [LARGE SCALE GENOMIC DNA]</scope>
    <source>
        <strain evidence="1 2">Marx 270</strain>
    </source>
</reference>
<protein>
    <submittedName>
        <fullName evidence="1">Uncharacterized protein</fullName>
    </submittedName>
</protein>
<dbReference type="EMBL" id="KN831984">
    <property type="protein sequence ID" value="KIO01904.1"/>
    <property type="molecule type" value="Genomic_DNA"/>
</dbReference>
<evidence type="ECO:0000313" key="1">
    <source>
        <dbReference type="EMBL" id="KIO01904.1"/>
    </source>
</evidence>
<accession>A0A0C3P3Q3</accession>
<dbReference type="Proteomes" id="UP000054217">
    <property type="component" value="Unassembled WGS sequence"/>
</dbReference>
<evidence type="ECO:0000313" key="2">
    <source>
        <dbReference type="Proteomes" id="UP000054217"/>
    </source>
</evidence>
<organism evidence="1 2">
    <name type="scientific">Pisolithus tinctorius Marx 270</name>
    <dbReference type="NCBI Taxonomy" id="870435"/>
    <lineage>
        <taxon>Eukaryota</taxon>
        <taxon>Fungi</taxon>
        <taxon>Dikarya</taxon>
        <taxon>Basidiomycota</taxon>
        <taxon>Agaricomycotina</taxon>
        <taxon>Agaricomycetes</taxon>
        <taxon>Agaricomycetidae</taxon>
        <taxon>Boletales</taxon>
        <taxon>Sclerodermatineae</taxon>
        <taxon>Pisolithaceae</taxon>
        <taxon>Pisolithus</taxon>
    </lineage>
</organism>